<organism evidence="1 2">
    <name type="scientific">Brassica cretica</name>
    <name type="common">Mustard</name>
    <dbReference type="NCBI Taxonomy" id="69181"/>
    <lineage>
        <taxon>Eukaryota</taxon>
        <taxon>Viridiplantae</taxon>
        <taxon>Streptophyta</taxon>
        <taxon>Embryophyta</taxon>
        <taxon>Tracheophyta</taxon>
        <taxon>Spermatophyta</taxon>
        <taxon>Magnoliopsida</taxon>
        <taxon>eudicotyledons</taxon>
        <taxon>Gunneridae</taxon>
        <taxon>Pentapetalae</taxon>
        <taxon>rosids</taxon>
        <taxon>malvids</taxon>
        <taxon>Brassicales</taxon>
        <taxon>Brassicaceae</taxon>
        <taxon>Brassiceae</taxon>
        <taxon>Brassica</taxon>
    </lineage>
</organism>
<proteinExistence type="predicted"/>
<evidence type="ECO:0000313" key="2">
    <source>
        <dbReference type="Proteomes" id="UP000266723"/>
    </source>
</evidence>
<dbReference type="EMBL" id="QGKV02001556">
    <property type="protein sequence ID" value="KAF3520299.1"/>
    <property type="molecule type" value="Genomic_DNA"/>
</dbReference>
<name>A0ABQ7B1Y0_BRACR</name>
<reference evidence="1 2" key="1">
    <citation type="journal article" date="2020" name="BMC Genomics">
        <title>Intraspecific diversification of the crop wild relative Brassica cretica Lam. using demographic model selection.</title>
        <authorList>
            <person name="Kioukis A."/>
            <person name="Michalopoulou V.A."/>
            <person name="Briers L."/>
            <person name="Pirintsos S."/>
            <person name="Studholme D.J."/>
            <person name="Pavlidis P."/>
            <person name="Sarris P.F."/>
        </authorList>
    </citation>
    <scope>NUCLEOTIDE SEQUENCE [LARGE SCALE GENOMIC DNA]</scope>
    <source>
        <strain evidence="2">cv. PFS-1207/04</strain>
    </source>
</reference>
<dbReference type="Proteomes" id="UP000266723">
    <property type="component" value="Unassembled WGS sequence"/>
</dbReference>
<comment type="caution">
    <text evidence="1">The sequence shown here is derived from an EMBL/GenBank/DDBJ whole genome shotgun (WGS) entry which is preliminary data.</text>
</comment>
<accession>A0ABQ7B1Y0</accession>
<gene>
    <name evidence="1" type="ORF">DY000_02063305</name>
</gene>
<keyword evidence="2" id="KW-1185">Reference proteome</keyword>
<protein>
    <submittedName>
        <fullName evidence="1">Uncharacterized protein</fullName>
    </submittedName>
</protein>
<evidence type="ECO:0000313" key="1">
    <source>
        <dbReference type="EMBL" id="KAF3520299.1"/>
    </source>
</evidence>
<sequence length="115" mass="12886">MIQPNPASAVVEFHAASVKTEHCPERLGFGSNLIKGFGGVEIEGAWAITHFLASARAFWRVSARVKLRFWKTSWFLEIQIDQQIHTTRVPASIPIGGRELIVWILSCPSRNELSD</sequence>